<dbReference type="InterPro" id="IPR009000">
    <property type="entry name" value="Transl_B-barrel_sf"/>
</dbReference>
<reference evidence="9" key="1">
    <citation type="submission" date="2023-03" db="EMBL/GenBank/DDBJ databases">
        <title>MT1 and MT2 Draft Genomes of Novel Species.</title>
        <authorList>
            <person name="Venkateswaran K."/>
        </authorList>
    </citation>
    <scope>NUCLEOTIDE SEQUENCE</scope>
    <source>
        <strain evidence="9">F6_3S_P_1C</strain>
    </source>
</reference>
<feature type="binding site" evidence="7">
    <location>
        <begin position="81"/>
        <end position="85"/>
    </location>
    <ligand>
        <name>GTP</name>
        <dbReference type="ChEBI" id="CHEBI:37565"/>
    </ligand>
</feature>
<dbReference type="SMART" id="SM00838">
    <property type="entry name" value="EFG_C"/>
    <property type="match status" value="1"/>
</dbReference>
<evidence type="ECO:0000256" key="4">
    <source>
        <dbReference type="ARBA" id="ARBA00022768"/>
    </source>
</evidence>
<evidence type="ECO:0000256" key="5">
    <source>
        <dbReference type="ARBA" id="ARBA00022917"/>
    </source>
</evidence>
<comment type="subcellular location">
    <subcellularLocation>
        <location evidence="7">Cytoplasm</location>
    </subcellularLocation>
</comment>
<dbReference type="CDD" id="cd16262">
    <property type="entry name" value="EFG_III"/>
    <property type="match status" value="1"/>
</dbReference>
<dbReference type="InterPro" id="IPR031157">
    <property type="entry name" value="G_TR_CS"/>
</dbReference>
<keyword evidence="10" id="KW-1185">Reference proteome</keyword>
<dbReference type="Pfam" id="PF22042">
    <property type="entry name" value="EF-G_D2"/>
    <property type="match status" value="1"/>
</dbReference>
<evidence type="ECO:0000313" key="10">
    <source>
        <dbReference type="Proteomes" id="UP001174205"/>
    </source>
</evidence>
<evidence type="ECO:0000256" key="2">
    <source>
        <dbReference type="ARBA" id="ARBA00017872"/>
    </source>
</evidence>
<dbReference type="HAMAP" id="MF_00054_B">
    <property type="entry name" value="EF_G_EF_2_B"/>
    <property type="match status" value="1"/>
</dbReference>
<dbReference type="InterPro" id="IPR005517">
    <property type="entry name" value="Transl_elong_EFG/EF2_IV"/>
</dbReference>
<name>A0ABT8JKS1_9BACL</name>
<keyword evidence="4 7" id="KW-0251">Elongation factor</keyword>
<keyword evidence="5 7" id="KW-0648">Protein biosynthesis</keyword>
<dbReference type="SUPFAM" id="SSF50447">
    <property type="entry name" value="Translation proteins"/>
    <property type="match status" value="1"/>
</dbReference>
<dbReference type="SUPFAM" id="SSF52540">
    <property type="entry name" value="P-loop containing nucleoside triphosphate hydrolases"/>
    <property type="match status" value="1"/>
</dbReference>
<dbReference type="InterPro" id="IPR000795">
    <property type="entry name" value="T_Tr_GTP-bd_dom"/>
</dbReference>
<dbReference type="Proteomes" id="UP001174205">
    <property type="component" value="Unassembled WGS sequence"/>
</dbReference>
<dbReference type="Pfam" id="PF00679">
    <property type="entry name" value="EFG_C"/>
    <property type="match status" value="1"/>
</dbReference>
<dbReference type="InterPro" id="IPR000640">
    <property type="entry name" value="EFG_V-like"/>
</dbReference>
<dbReference type="InterPro" id="IPR009022">
    <property type="entry name" value="EFG_III"/>
</dbReference>
<comment type="function">
    <text evidence="7">Catalyzes the GTP-dependent ribosomal translocation step during translation elongation. During this step, the ribosome changes from the pre-translocational (PRE) to the post-translocational (POST) state as the newly formed A-site-bound peptidyl-tRNA and P-site-bound deacylated tRNA move to the P and E sites, respectively. Catalyzes the coordinated movement of the two tRNA molecules, the mRNA and conformational changes in the ribosome.</text>
</comment>
<gene>
    <name evidence="7 9" type="primary">fusA</name>
    <name evidence="9" type="ORF">P5G61_30170</name>
</gene>
<dbReference type="Pfam" id="PF03764">
    <property type="entry name" value="EFG_IV"/>
    <property type="match status" value="1"/>
</dbReference>
<dbReference type="CDD" id="cd01886">
    <property type="entry name" value="EF-G"/>
    <property type="match status" value="1"/>
</dbReference>
<keyword evidence="6 7" id="KW-0342">GTP-binding</keyword>
<dbReference type="EMBL" id="JAROCD010000023">
    <property type="protein sequence ID" value="MDN4605527.1"/>
    <property type="molecule type" value="Genomic_DNA"/>
</dbReference>
<feature type="domain" description="Tr-type G" evidence="8">
    <location>
        <begin position="8"/>
        <end position="282"/>
    </location>
</feature>
<organism evidence="9 10">
    <name type="scientific">Paenibacillus vandeheii</name>
    <dbReference type="NCBI Taxonomy" id="3035917"/>
    <lineage>
        <taxon>Bacteria</taxon>
        <taxon>Bacillati</taxon>
        <taxon>Bacillota</taxon>
        <taxon>Bacilli</taxon>
        <taxon>Bacillales</taxon>
        <taxon>Paenibacillaceae</taxon>
        <taxon>Paenibacillus</taxon>
    </lineage>
</organism>
<sequence length="692" mass="76348">MAREFSLKNTRNIGIMAHIDAGKTTTTERILFYTGRTHKIGEVHEGAATMDWMEQEQERGITITSAATTAAWKGHRVNIIDTPGHVDFTVEVERSLRVLDGAVGVFSAKEGVEPQSETVWRQADKYGVPRIAYVNKMDIIGADFLNVVSDMRDRLQANAVAIQLPIGAENDFKGIIDIVAQKAHMYKDDLGQDIEEIEIPAEFVEQVAELRNELVERVAELDEDLTMKYLEGEEITIDEIKAALRKGVVDVKIFPVICGSSYRNKGVQLMLDAVIDYLPAPTDVPSITGHLEDGTEAIRKSSDEEPFSALAFKIMTDPYVGKLTFFRVYSGVLQSGSYVLNATKNKRERIGRILQMHANSRQEITEVYSGDIAAAVGLKDTGTGDTLCDEKNPVILESMNFPDPVIEIAVEPKTKADQDKMGVALGKLTEEDPTLRAHTDEETGQTILAGMGELHLDIIIDRMRREFKVETTVGKPQVAYRETFRAPARVEGKFVRQSGGRGQYGHVWVEFEPLEAGTGSQFESKVVGGSVPREYIQPALAGIEEQMKNGVIAGFPLVDVKATIVDGSYHDVDSNEMAFKIAGSMALKAAKDKCKPVLLEPIMKVEVTVPEEYMGDVMGMLNSRRGRIEGMDSRSGAQIIRAKVPLSEMFGYSTTLRSGTQGRGVFSMELSHYEEVPKSIAEEIVAKTKGTE</sequence>
<dbReference type="Gene3D" id="2.40.30.10">
    <property type="entry name" value="Translation factors"/>
    <property type="match status" value="1"/>
</dbReference>
<evidence type="ECO:0000256" key="6">
    <source>
        <dbReference type="ARBA" id="ARBA00023134"/>
    </source>
</evidence>
<proteinExistence type="inferred from homology"/>
<dbReference type="CDD" id="cd03713">
    <property type="entry name" value="EFG_mtEFG_C"/>
    <property type="match status" value="1"/>
</dbReference>
<dbReference type="SMART" id="SM00889">
    <property type="entry name" value="EFG_IV"/>
    <property type="match status" value="1"/>
</dbReference>
<dbReference type="PROSITE" id="PS00301">
    <property type="entry name" value="G_TR_1"/>
    <property type="match status" value="1"/>
</dbReference>
<keyword evidence="7" id="KW-0963">Cytoplasm</keyword>
<dbReference type="NCBIfam" id="TIGR00231">
    <property type="entry name" value="small_GTP"/>
    <property type="match status" value="1"/>
</dbReference>
<dbReference type="Pfam" id="PF00009">
    <property type="entry name" value="GTP_EFTU"/>
    <property type="match status" value="1"/>
</dbReference>
<dbReference type="GO" id="GO:0003746">
    <property type="term" value="F:translation elongation factor activity"/>
    <property type="evidence" value="ECO:0007669"/>
    <property type="project" value="UniProtKB-KW"/>
</dbReference>
<evidence type="ECO:0000256" key="1">
    <source>
        <dbReference type="ARBA" id="ARBA00005870"/>
    </source>
</evidence>
<dbReference type="SUPFAM" id="SSF54980">
    <property type="entry name" value="EF-G C-terminal domain-like"/>
    <property type="match status" value="2"/>
</dbReference>
<dbReference type="PROSITE" id="PS51722">
    <property type="entry name" value="G_TR_2"/>
    <property type="match status" value="1"/>
</dbReference>
<keyword evidence="3 7" id="KW-0547">Nucleotide-binding</keyword>
<dbReference type="InterPro" id="IPR020568">
    <property type="entry name" value="Ribosomal_Su5_D2-typ_SF"/>
</dbReference>
<feature type="binding site" evidence="7">
    <location>
        <begin position="17"/>
        <end position="24"/>
    </location>
    <ligand>
        <name>GTP</name>
        <dbReference type="ChEBI" id="CHEBI:37565"/>
    </ligand>
</feature>
<dbReference type="Gene3D" id="3.30.70.870">
    <property type="entry name" value="Elongation Factor G (Translational Gtpase), domain 3"/>
    <property type="match status" value="1"/>
</dbReference>
<comment type="caution">
    <text evidence="9">The sequence shown here is derived from an EMBL/GenBank/DDBJ whole genome shotgun (WGS) entry which is preliminary data.</text>
</comment>
<dbReference type="CDD" id="cd01434">
    <property type="entry name" value="EFG_mtEFG1_IV"/>
    <property type="match status" value="1"/>
</dbReference>
<dbReference type="CDD" id="cd04088">
    <property type="entry name" value="EFG_mtEFG_II"/>
    <property type="match status" value="1"/>
</dbReference>
<dbReference type="InterPro" id="IPR027417">
    <property type="entry name" value="P-loop_NTPase"/>
</dbReference>
<evidence type="ECO:0000256" key="3">
    <source>
        <dbReference type="ARBA" id="ARBA00022741"/>
    </source>
</evidence>
<dbReference type="PANTHER" id="PTHR43261:SF1">
    <property type="entry name" value="RIBOSOME-RELEASING FACTOR 2, MITOCHONDRIAL"/>
    <property type="match status" value="1"/>
</dbReference>
<dbReference type="PRINTS" id="PR00315">
    <property type="entry name" value="ELONGATNFCT"/>
</dbReference>
<evidence type="ECO:0000313" key="9">
    <source>
        <dbReference type="EMBL" id="MDN4605527.1"/>
    </source>
</evidence>
<dbReference type="InterPro" id="IPR014721">
    <property type="entry name" value="Ribsml_uS5_D2-typ_fold_subgr"/>
</dbReference>
<dbReference type="NCBIfam" id="NF009379">
    <property type="entry name" value="PRK12740.1-3"/>
    <property type="match status" value="1"/>
</dbReference>
<dbReference type="SUPFAM" id="SSF54211">
    <property type="entry name" value="Ribosomal protein S5 domain 2-like"/>
    <property type="match status" value="1"/>
</dbReference>
<evidence type="ECO:0000256" key="7">
    <source>
        <dbReference type="HAMAP-Rule" id="MF_00054"/>
    </source>
</evidence>
<dbReference type="InterPro" id="IPR035647">
    <property type="entry name" value="EFG_III/V"/>
</dbReference>
<dbReference type="InterPro" id="IPR005225">
    <property type="entry name" value="Small_GTP-bd"/>
</dbReference>
<feature type="binding site" evidence="7">
    <location>
        <begin position="135"/>
        <end position="138"/>
    </location>
    <ligand>
        <name>GTP</name>
        <dbReference type="ChEBI" id="CHEBI:37565"/>
    </ligand>
</feature>
<dbReference type="NCBIfam" id="NF009381">
    <property type="entry name" value="PRK12740.1-5"/>
    <property type="match status" value="1"/>
</dbReference>
<dbReference type="Gene3D" id="3.30.70.240">
    <property type="match status" value="1"/>
</dbReference>
<dbReference type="PANTHER" id="PTHR43261">
    <property type="entry name" value="TRANSLATION ELONGATION FACTOR G-RELATED"/>
    <property type="match status" value="1"/>
</dbReference>
<dbReference type="RefSeq" id="WP_301249830.1">
    <property type="nucleotide sequence ID" value="NZ_JAROCD010000023.1"/>
</dbReference>
<dbReference type="Pfam" id="PF14492">
    <property type="entry name" value="EFG_III"/>
    <property type="match status" value="1"/>
</dbReference>
<dbReference type="InterPro" id="IPR004540">
    <property type="entry name" value="Transl_elong_EFG/EF2"/>
</dbReference>
<comment type="similarity">
    <text evidence="1 7">Belongs to the TRAFAC class translation factor GTPase superfamily. Classic translation factor GTPase family. EF-G/EF-2 subfamily.</text>
</comment>
<dbReference type="InterPro" id="IPR053905">
    <property type="entry name" value="EF-G-like_DII"/>
</dbReference>
<dbReference type="InterPro" id="IPR041095">
    <property type="entry name" value="EFG_II"/>
</dbReference>
<dbReference type="Gene3D" id="3.40.50.300">
    <property type="entry name" value="P-loop containing nucleotide triphosphate hydrolases"/>
    <property type="match status" value="1"/>
</dbReference>
<dbReference type="NCBIfam" id="TIGR00484">
    <property type="entry name" value="EF-G"/>
    <property type="match status" value="1"/>
</dbReference>
<protein>
    <recommendedName>
        <fullName evidence="2 7">Elongation factor G</fullName>
        <shortName evidence="7">EF-G</shortName>
    </recommendedName>
</protein>
<dbReference type="Gene3D" id="3.30.230.10">
    <property type="match status" value="1"/>
</dbReference>
<accession>A0ABT8JKS1</accession>
<dbReference type="InterPro" id="IPR047872">
    <property type="entry name" value="EFG_IV"/>
</dbReference>
<dbReference type="InterPro" id="IPR035649">
    <property type="entry name" value="EFG_V"/>
</dbReference>
<evidence type="ECO:0000259" key="8">
    <source>
        <dbReference type="PROSITE" id="PS51722"/>
    </source>
</evidence>